<proteinExistence type="predicted"/>
<name>A0AA38P1E4_9AGAR</name>
<comment type="caution">
    <text evidence="1">The sequence shown here is derived from an EMBL/GenBank/DDBJ whole genome shotgun (WGS) entry which is preliminary data.</text>
</comment>
<keyword evidence="2" id="KW-1185">Reference proteome</keyword>
<gene>
    <name evidence="1" type="ORF">F5878DRAFT_506784</name>
</gene>
<evidence type="ECO:0000313" key="2">
    <source>
        <dbReference type="Proteomes" id="UP001163846"/>
    </source>
</evidence>
<dbReference type="Proteomes" id="UP001163846">
    <property type="component" value="Unassembled WGS sequence"/>
</dbReference>
<evidence type="ECO:0000313" key="1">
    <source>
        <dbReference type="EMBL" id="KAJ3834514.1"/>
    </source>
</evidence>
<feature type="non-terminal residue" evidence="1">
    <location>
        <position position="1"/>
    </location>
</feature>
<dbReference type="AlphaFoldDB" id="A0AA38P1E4"/>
<dbReference type="EMBL" id="MU806522">
    <property type="protein sequence ID" value="KAJ3834514.1"/>
    <property type="molecule type" value="Genomic_DNA"/>
</dbReference>
<reference evidence="1" key="1">
    <citation type="submission" date="2022-08" db="EMBL/GenBank/DDBJ databases">
        <authorList>
            <consortium name="DOE Joint Genome Institute"/>
            <person name="Min B."/>
            <person name="Riley R."/>
            <person name="Sierra-Patev S."/>
            <person name="Naranjo-Ortiz M."/>
            <person name="Looney B."/>
            <person name="Konkel Z."/>
            <person name="Slot J.C."/>
            <person name="Sakamoto Y."/>
            <person name="Steenwyk J.L."/>
            <person name="Rokas A."/>
            <person name="Carro J."/>
            <person name="Camarero S."/>
            <person name="Ferreira P."/>
            <person name="Molpeceres G."/>
            <person name="Ruiz-Duenas F.J."/>
            <person name="Serrano A."/>
            <person name="Henrissat B."/>
            <person name="Drula E."/>
            <person name="Hughes K.W."/>
            <person name="Mata J.L."/>
            <person name="Ishikawa N.K."/>
            <person name="Vargas-Isla R."/>
            <person name="Ushijima S."/>
            <person name="Smith C.A."/>
            <person name="Ahrendt S."/>
            <person name="Andreopoulos W."/>
            <person name="He G."/>
            <person name="Labutti K."/>
            <person name="Lipzen A."/>
            <person name="Ng V."/>
            <person name="Sandor L."/>
            <person name="Barry K."/>
            <person name="Martinez A.T."/>
            <person name="Xiao Y."/>
            <person name="Gibbons J.G."/>
            <person name="Terashima K."/>
            <person name="Hibbett D.S."/>
            <person name="Grigoriev I.V."/>
        </authorList>
    </citation>
    <scope>NUCLEOTIDE SEQUENCE</scope>
    <source>
        <strain evidence="1">TFB9207</strain>
    </source>
</reference>
<protein>
    <submittedName>
        <fullName evidence="1">Uncharacterized protein</fullName>
    </submittedName>
</protein>
<accession>A0AA38P1E4</accession>
<feature type="non-terminal residue" evidence="1">
    <location>
        <position position="209"/>
    </location>
</feature>
<organism evidence="1 2">
    <name type="scientific">Lentinula raphanica</name>
    <dbReference type="NCBI Taxonomy" id="153919"/>
    <lineage>
        <taxon>Eukaryota</taxon>
        <taxon>Fungi</taxon>
        <taxon>Dikarya</taxon>
        <taxon>Basidiomycota</taxon>
        <taxon>Agaricomycotina</taxon>
        <taxon>Agaricomycetes</taxon>
        <taxon>Agaricomycetidae</taxon>
        <taxon>Agaricales</taxon>
        <taxon>Marasmiineae</taxon>
        <taxon>Omphalotaceae</taxon>
        <taxon>Lentinula</taxon>
    </lineage>
</organism>
<sequence>CTVQNFRFWIAGVPKSAWNKGASYVFVEILEQKNLIPKPDRETRDRIREAFFRRLKTLRGLWLEKQKMQDDKDPSAVSMRRRQRKYNLFHRRRDVINTVPDLETFLQDFDQLGVGGMSSDEEDSEMSGASMRYKIKAPYWRSRQLAKWLWLLDFVHLEGRSSVDSEGTTFGFTRGAAPRLRVDNDDRTSRSTYVAGLPVNFYDAEWLEK</sequence>